<evidence type="ECO:0000313" key="2">
    <source>
        <dbReference type="Proteomes" id="UP000036261"/>
    </source>
</evidence>
<name>A0A0J7KWM8_9FLAO</name>
<protein>
    <submittedName>
        <fullName evidence="1">Transposase</fullName>
    </submittedName>
</protein>
<organism evidence="1 2">
    <name type="scientific">Chryseobacterium angstadtii</name>
    <dbReference type="NCBI Taxonomy" id="558151"/>
    <lineage>
        <taxon>Bacteria</taxon>
        <taxon>Pseudomonadati</taxon>
        <taxon>Bacteroidota</taxon>
        <taxon>Flavobacteriia</taxon>
        <taxon>Flavobacteriales</taxon>
        <taxon>Weeksellaceae</taxon>
        <taxon>Chryseobacterium group</taxon>
        <taxon>Chryseobacterium</taxon>
    </lineage>
</organism>
<reference evidence="1 2" key="1">
    <citation type="journal article" date="2013" name="Int. J. Syst. Evol. Microbiol.">
        <title>Chryseobacterium angstadtii sp. nov., isolated from a newt tank.</title>
        <authorList>
            <person name="Kirk K.E."/>
            <person name="Hoffman J.A."/>
            <person name="Smith K.A."/>
            <person name="Strahan B.L."/>
            <person name="Failor K.C."/>
            <person name="Krebs J.E."/>
            <person name="Gale A.N."/>
            <person name="Do T.D."/>
            <person name="Sontag T.C."/>
            <person name="Batties A.M."/>
            <person name="Mistiszyn K."/>
            <person name="Newman J.D."/>
        </authorList>
    </citation>
    <scope>NUCLEOTIDE SEQUENCE [LARGE SCALE GENOMIC DNA]</scope>
    <source>
        <strain evidence="1 2">KM</strain>
    </source>
</reference>
<dbReference type="PATRIC" id="fig|558151.6.peg.3370"/>
<proteinExistence type="predicted"/>
<dbReference type="Proteomes" id="UP000036261">
    <property type="component" value="Unassembled WGS sequence"/>
</dbReference>
<dbReference type="SUPFAM" id="SSF48295">
    <property type="entry name" value="TrpR-like"/>
    <property type="match status" value="1"/>
</dbReference>
<keyword evidence="2" id="KW-1185">Reference proteome</keyword>
<gene>
    <name evidence="1" type="ORF">ACM46_15940</name>
</gene>
<dbReference type="InterPro" id="IPR010921">
    <property type="entry name" value="Trp_repressor/repl_initiator"/>
</dbReference>
<dbReference type="AlphaFoldDB" id="A0A0J7KWM8"/>
<accession>A0A0J7KWM8</accession>
<dbReference type="EMBL" id="LFND01000005">
    <property type="protein sequence ID" value="KMQ61505.1"/>
    <property type="molecule type" value="Genomic_DNA"/>
</dbReference>
<comment type="caution">
    <text evidence="1">The sequence shown here is derived from an EMBL/GenBank/DDBJ whole genome shotgun (WGS) entry which is preliminary data.</text>
</comment>
<evidence type="ECO:0000313" key="1">
    <source>
        <dbReference type="EMBL" id="KMQ61505.1"/>
    </source>
</evidence>
<sequence length="108" mass="12816">MTNNIPDYRRLYTDILLKKGLHHHKECLLILKKENLSTLDILSLNDLIFNTNCKETEAFNQKHKSYNEDAIVKILEYQLVNNLNNSQLAAHFKLSRNTITKWKKLYKK</sequence>
<dbReference type="GO" id="GO:0043565">
    <property type="term" value="F:sequence-specific DNA binding"/>
    <property type="evidence" value="ECO:0007669"/>
    <property type="project" value="InterPro"/>
</dbReference>
<dbReference type="OrthoDB" id="1263331at2"/>
<dbReference type="RefSeq" id="WP_048507671.1">
    <property type="nucleotide sequence ID" value="NZ_LFND01000005.1"/>
</dbReference>